<accession>A0A075FND2</accession>
<gene>
    <name evidence="2" type="primary">ASNS</name>
    <name evidence="2" type="synonym">asnB</name>
</gene>
<sequence>MTLRYAPTEKSILPRLDEKNFTQQEISKNPVQYVEESLIHTISTEMEKLNEKIAISLSSGIDSTLVLSILRKLYPDTEIESISVKFADSIDESIAASKIAEEFHTNHHILFVENFLEELPKAISIVKLPFWDLHWYHVAKNQDIMQSILFWRWWR</sequence>
<dbReference type="AlphaFoldDB" id="A0A075FND2"/>
<dbReference type="Gene3D" id="3.40.50.620">
    <property type="entry name" value="HUPs"/>
    <property type="match status" value="1"/>
</dbReference>
<dbReference type="InterPro" id="IPR014729">
    <property type="entry name" value="Rossmann-like_a/b/a_fold"/>
</dbReference>
<dbReference type="Pfam" id="PF00733">
    <property type="entry name" value="Asn_synthase"/>
    <property type="match status" value="1"/>
</dbReference>
<reference evidence="2" key="1">
    <citation type="journal article" date="2014" name="Genome Biol. Evol.">
        <title>Pangenome evidence for extensive interdomain horizontal transfer affecting lineage core and shell genes in uncultured planktonic thaumarchaeota and euryarchaeota.</title>
        <authorList>
            <person name="Deschamps P."/>
            <person name="Zivanovic Y."/>
            <person name="Moreira D."/>
            <person name="Rodriguez-Valera F."/>
            <person name="Lopez-Garcia P."/>
        </authorList>
    </citation>
    <scope>NUCLEOTIDE SEQUENCE</scope>
</reference>
<dbReference type="EMBL" id="KF900386">
    <property type="protein sequence ID" value="AIE93110.1"/>
    <property type="molecule type" value="Genomic_DNA"/>
</dbReference>
<name>A0A075FND2_9ARCH</name>
<keyword evidence="2" id="KW-0436">Ligase</keyword>
<feature type="domain" description="Asparagine synthetase" evidence="1">
    <location>
        <begin position="35"/>
        <end position="133"/>
    </location>
</feature>
<dbReference type="SUPFAM" id="SSF52402">
    <property type="entry name" value="Adenine nucleotide alpha hydrolases-like"/>
    <property type="match status" value="1"/>
</dbReference>
<proteinExistence type="predicted"/>
<protein>
    <submittedName>
        <fullName evidence="2">Asparagine synthase (Glutamine-hydrolyzing) (AsnB, ASNS)</fullName>
        <ecNumber evidence="2">6.3.5.4</ecNumber>
    </submittedName>
</protein>
<dbReference type="InterPro" id="IPR001962">
    <property type="entry name" value="Asn_synthase"/>
</dbReference>
<evidence type="ECO:0000313" key="2">
    <source>
        <dbReference type="EMBL" id="AIE93110.1"/>
    </source>
</evidence>
<dbReference type="CDD" id="cd01991">
    <property type="entry name" value="Asn_synthase_B_C"/>
    <property type="match status" value="1"/>
</dbReference>
<dbReference type="EC" id="6.3.5.4" evidence="2"/>
<organism evidence="2">
    <name type="scientific">uncultured marine thaumarchaeote AD1000_31_G03</name>
    <dbReference type="NCBI Taxonomy" id="1455907"/>
    <lineage>
        <taxon>Archaea</taxon>
        <taxon>Nitrososphaerota</taxon>
        <taxon>environmental samples</taxon>
    </lineage>
</organism>
<evidence type="ECO:0000259" key="1">
    <source>
        <dbReference type="Pfam" id="PF00733"/>
    </source>
</evidence>
<dbReference type="GO" id="GO:0006529">
    <property type="term" value="P:asparagine biosynthetic process"/>
    <property type="evidence" value="ECO:0007669"/>
    <property type="project" value="InterPro"/>
</dbReference>
<dbReference type="GO" id="GO:0004066">
    <property type="term" value="F:asparagine synthase (glutamine-hydrolyzing) activity"/>
    <property type="evidence" value="ECO:0007669"/>
    <property type="project" value="UniProtKB-EC"/>
</dbReference>